<organism evidence="10 11">
    <name type="scientific">Desulfobotulus pelophilus</name>
    <dbReference type="NCBI Taxonomy" id="2823377"/>
    <lineage>
        <taxon>Bacteria</taxon>
        <taxon>Pseudomonadati</taxon>
        <taxon>Thermodesulfobacteriota</taxon>
        <taxon>Desulfobacteria</taxon>
        <taxon>Desulfobacterales</taxon>
        <taxon>Desulfobacteraceae</taxon>
        <taxon>Desulfobotulus</taxon>
    </lineage>
</organism>
<dbReference type="InterPro" id="IPR013099">
    <property type="entry name" value="K_chnl_dom"/>
</dbReference>
<dbReference type="Gene3D" id="2.160.20.80">
    <property type="entry name" value="E3 ubiquitin-protein ligase SopA"/>
    <property type="match status" value="1"/>
</dbReference>
<keyword evidence="5" id="KW-0406">Ion transport</keyword>
<evidence type="ECO:0000256" key="5">
    <source>
        <dbReference type="ARBA" id="ARBA00023065"/>
    </source>
</evidence>
<evidence type="ECO:0000256" key="7">
    <source>
        <dbReference type="ARBA" id="ARBA00023303"/>
    </source>
</evidence>
<keyword evidence="3 8" id="KW-0812">Transmembrane</keyword>
<dbReference type="Gene3D" id="1.10.287.70">
    <property type="match status" value="1"/>
</dbReference>
<feature type="transmembrane region" description="Helical" evidence="8">
    <location>
        <begin position="201"/>
        <end position="218"/>
    </location>
</feature>
<keyword evidence="4 8" id="KW-1133">Transmembrane helix</keyword>
<dbReference type="EMBL" id="JAPFPW010000026">
    <property type="protein sequence ID" value="MCW7755239.1"/>
    <property type="molecule type" value="Genomic_DNA"/>
</dbReference>
<dbReference type="Pfam" id="PF07885">
    <property type="entry name" value="Ion_trans_2"/>
    <property type="match status" value="1"/>
</dbReference>
<evidence type="ECO:0000256" key="8">
    <source>
        <dbReference type="SAM" id="Phobius"/>
    </source>
</evidence>
<evidence type="ECO:0000313" key="11">
    <source>
        <dbReference type="Proteomes" id="UP001209681"/>
    </source>
</evidence>
<dbReference type="PRINTS" id="PR00169">
    <property type="entry name" value="KCHANNEL"/>
</dbReference>
<keyword evidence="6 8" id="KW-0472">Membrane</keyword>
<dbReference type="PANTHER" id="PTHR11537">
    <property type="entry name" value="VOLTAGE-GATED POTASSIUM CHANNEL"/>
    <property type="match status" value="1"/>
</dbReference>
<evidence type="ECO:0000256" key="2">
    <source>
        <dbReference type="ARBA" id="ARBA00022448"/>
    </source>
</evidence>
<proteinExistence type="predicted"/>
<evidence type="ECO:0000256" key="1">
    <source>
        <dbReference type="ARBA" id="ARBA00004141"/>
    </source>
</evidence>
<dbReference type="SUPFAM" id="SSF81324">
    <property type="entry name" value="Voltage-gated potassium channels"/>
    <property type="match status" value="1"/>
</dbReference>
<evidence type="ECO:0000256" key="3">
    <source>
        <dbReference type="ARBA" id="ARBA00022692"/>
    </source>
</evidence>
<gene>
    <name evidence="10" type="ORF">OOT00_14720</name>
</gene>
<evidence type="ECO:0000259" key="9">
    <source>
        <dbReference type="Pfam" id="PF07885"/>
    </source>
</evidence>
<accession>A0ABT3NCR3</accession>
<evidence type="ECO:0000313" key="10">
    <source>
        <dbReference type="EMBL" id="MCW7755239.1"/>
    </source>
</evidence>
<name>A0ABT3NCR3_9BACT</name>
<dbReference type="InterPro" id="IPR028325">
    <property type="entry name" value="VG_K_chnl"/>
</dbReference>
<protein>
    <submittedName>
        <fullName evidence="10">Ion channel</fullName>
    </submittedName>
</protein>
<sequence length="286" mass="32880">MAANKFSIAGNPTRTNTLVEFLEQEVNGVFAEVLYFPDQFNPDPSRVLRQKSKTYRNVSFKDTTFRNVSFVYCIFDGCLLLSSKFIDCEFIDCQFINTNTNKSQFERTFIDPAYFSKNFDLKADTNIAADLYHSLYKNLSNERQPDRAKESLYMMYRAENAHLNSQLDRKRIKLHTFLRKKMVHTFDFLTSGYGLKLHRVLITYVIIVLIFSGINYYFRVELFGDGVICSFLDSVYFTLVTLTTLGYGDISPTTQLGKLVVAVEVTLGIVVISLFLKSISSRVIKT</sequence>
<keyword evidence="7" id="KW-0407">Ion channel</keyword>
<reference evidence="10 11" key="1">
    <citation type="submission" date="2022-11" db="EMBL/GenBank/DDBJ databases">
        <title>Desulfobotulus tamanensis H1 sp. nov. - anaerobic, alkaliphilic, sulphate reducing bacterium isolated from terrestrial mud volcano.</title>
        <authorList>
            <person name="Frolova A."/>
            <person name="Merkel A.Y."/>
            <person name="Slobodkin A.I."/>
        </authorList>
    </citation>
    <scope>NUCLEOTIDE SEQUENCE [LARGE SCALE GENOMIC DNA]</scope>
    <source>
        <strain evidence="10 11">H1</strain>
    </source>
</reference>
<evidence type="ECO:0000256" key="4">
    <source>
        <dbReference type="ARBA" id="ARBA00022989"/>
    </source>
</evidence>
<dbReference type="PANTHER" id="PTHR11537:SF254">
    <property type="entry name" value="POTASSIUM VOLTAGE-GATED CHANNEL PROTEIN SHAB"/>
    <property type="match status" value="1"/>
</dbReference>
<feature type="domain" description="Potassium channel" evidence="9">
    <location>
        <begin position="205"/>
        <end position="283"/>
    </location>
</feature>
<comment type="caution">
    <text evidence="10">The sequence shown here is derived from an EMBL/GenBank/DDBJ whole genome shotgun (WGS) entry which is preliminary data.</text>
</comment>
<feature type="transmembrane region" description="Helical" evidence="8">
    <location>
        <begin position="227"/>
        <end position="247"/>
    </location>
</feature>
<dbReference type="Proteomes" id="UP001209681">
    <property type="component" value="Unassembled WGS sequence"/>
</dbReference>
<dbReference type="SUPFAM" id="SSF141571">
    <property type="entry name" value="Pentapeptide repeat-like"/>
    <property type="match status" value="1"/>
</dbReference>
<feature type="transmembrane region" description="Helical" evidence="8">
    <location>
        <begin position="259"/>
        <end position="276"/>
    </location>
</feature>
<keyword evidence="2" id="KW-0813">Transport</keyword>
<evidence type="ECO:0000256" key="6">
    <source>
        <dbReference type="ARBA" id="ARBA00023136"/>
    </source>
</evidence>
<dbReference type="RefSeq" id="WP_265426174.1">
    <property type="nucleotide sequence ID" value="NZ_JAPFPW010000026.1"/>
</dbReference>
<comment type="subcellular location">
    <subcellularLocation>
        <location evidence="1">Membrane</location>
        <topology evidence="1">Multi-pass membrane protein</topology>
    </subcellularLocation>
</comment>
<keyword evidence="11" id="KW-1185">Reference proteome</keyword>